<proteinExistence type="predicted"/>
<evidence type="ECO:0000313" key="2">
    <source>
        <dbReference type="Proteomes" id="UP000036938"/>
    </source>
</evidence>
<dbReference type="Proteomes" id="UP000036938">
    <property type="component" value="Unassembled WGS sequence"/>
</dbReference>
<protein>
    <submittedName>
        <fullName evidence="1">Uncharacterized protein</fullName>
    </submittedName>
</protein>
<keyword evidence="2" id="KW-1185">Reference proteome</keyword>
<evidence type="ECO:0000313" key="1">
    <source>
        <dbReference type="EMBL" id="KNG94637.1"/>
    </source>
</evidence>
<accession>A0A0L1JSF3</accession>
<sequence>MTRAPTKRFTLIAVEATGRPAIQRNLELTNCSGRCAILDSVQCTIIKTKPREILLQLQDTLAFAGTRLHKPKCIQNARGRVGIGGRSSKYQSDRNCA</sequence>
<dbReference type="EMBL" id="AQQZ01000002">
    <property type="protein sequence ID" value="KNG94637.1"/>
    <property type="molecule type" value="Genomic_DNA"/>
</dbReference>
<comment type="caution">
    <text evidence="1">The sequence shown here is derived from an EMBL/GenBank/DDBJ whole genome shotgun (WGS) entry which is preliminary data.</text>
</comment>
<gene>
    <name evidence="1" type="ORF">ATO11_04335</name>
</gene>
<organism evidence="1 2">
    <name type="scientific">Pseudaestuariivita atlantica</name>
    <dbReference type="NCBI Taxonomy" id="1317121"/>
    <lineage>
        <taxon>Bacteria</taxon>
        <taxon>Pseudomonadati</taxon>
        <taxon>Pseudomonadota</taxon>
        <taxon>Alphaproteobacteria</taxon>
        <taxon>Rhodobacterales</taxon>
        <taxon>Paracoccaceae</taxon>
        <taxon>Pseudaestuariivita</taxon>
    </lineage>
</organism>
<name>A0A0L1JSF3_9RHOB</name>
<reference evidence="1 2" key="1">
    <citation type="journal article" date="2015" name="Int. J. Syst. Evol. Microbiol.">
        <title>Aestuariivita atlantica sp. nov., isolated from deep sea sediment of the Atlantic Ocean.</title>
        <authorList>
            <person name="Li G."/>
            <person name="Lai Q."/>
            <person name="Du Y."/>
            <person name="Liu X."/>
            <person name="Sun F."/>
            <person name="Shao Z."/>
        </authorList>
    </citation>
    <scope>NUCLEOTIDE SEQUENCE [LARGE SCALE GENOMIC DNA]</scope>
    <source>
        <strain evidence="1 2">22II-S11-z3</strain>
    </source>
</reference>
<dbReference type="AlphaFoldDB" id="A0A0L1JSF3"/>